<proteinExistence type="inferred from homology"/>
<dbReference type="GO" id="GO:0015920">
    <property type="term" value="P:lipopolysaccharide transport"/>
    <property type="evidence" value="ECO:0007669"/>
    <property type="project" value="InterPro"/>
</dbReference>
<evidence type="ECO:0000259" key="1">
    <source>
        <dbReference type="Pfam" id="PF04453"/>
    </source>
</evidence>
<sequence length="776" mass="85708">MHFPRRVKLPATLLAAALLASSFGTALAAELPMPAPPGVDQRLTVLPLASAQVANGQLQVPAPTNIWADRISGQNDVKAVAEGNVELRKLDKDLRTDHLIYWENQDEVEAQGSVRLTTSQDVITGPKLRLKLSDNTGYFEQPQYAITRPPLAAASPQTGAVVTGTGHASRIDFEGKNRYRLSDATYSTCGPADPDWYARAGSMNLDYDRQTGTASDATLVFKGVPILYTPWLSFSLNNQRKSGFLSPTFGSTSTSGLEFSLPYFWNIAPNMDMTISPRVMSKRGVQWGSEFRYLEQNYSGQLQAEYLPKDLITHQSRSSYSFQHNQNFGRGFSGSLNLNGVSDDSYFTDLSTRMANIAQNNLPRQGVISYGSSWWSASAMVQNFQTLQDPALPPMVTPYHRLPQLALTASRSDLPLGATFSFNGEYVNFSHPTSVLGQRITLYPQLALPLQTAAFYLTPKIGFSSTHYLLDRQAAGTPAALSRNLPIFSVDSGVTFERQTDWFGQHLTQTLEPRLYYLYVPVRDQHLIPVFDSGLADFNFAQIFSENRYSGGDRIGDANQVTMALTSRLVDPDSGAELLRGMIGQLYYFQQQQVTLPGEIPRTAKTADMLAALSGKIWPKNTVDAAWQYNPNENRTNRLTLGWRYQPELGKVINAGYRFNRDTITPSNDEKQFDVSAQWPIHGAWHGVGRYNYSLLDKRIIETVGGVEYNGGCWLGRIVLQRLATATGTSSTAFFVQLELNGFASLGLNPLDTLKRSVPGYGRINQPGAASSLAAD</sequence>
<dbReference type="PANTHER" id="PTHR30189">
    <property type="entry name" value="LPS-ASSEMBLY PROTEIN"/>
    <property type="match status" value="1"/>
</dbReference>
<evidence type="ECO:0000313" key="2">
    <source>
        <dbReference type="EMBL" id="OIQ83274.1"/>
    </source>
</evidence>
<dbReference type="InterPro" id="IPR007543">
    <property type="entry name" value="LptD_C"/>
</dbReference>
<protein>
    <submittedName>
        <fullName evidence="2">LPS-assembly protein LptD</fullName>
    </submittedName>
</protein>
<dbReference type="InterPro" id="IPR050218">
    <property type="entry name" value="LptD"/>
</dbReference>
<dbReference type="GO" id="GO:0009279">
    <property type="term" value="C:cell outer membrane"/>
    <property type="evidence" value="ECO:0007669"/>
    <property type="project" value="InterPro"/>
</dbReference>
<accession>A0A1J5QJ25</accession>
<dbReference type="GO" id="GO:0043165">
    <property type="term" value="P:Gram-negative-bacterium-type cell outer membrane assembly"/>
    <property type="evidence" value="ECO:0007669"/>
    <property type="project" value="InterPro"/>
</dbReference>
<dbReference type="HAMAP" id="MF_01411">
    <property type="entry name" value="LPS_assembly_LptD"/>
    <property type="match status" value="1"/>
</dbReference>
<comment type="caution">
    <text evidence="2">The sequence shown here is derived from an EMBL/GenBank/DDBJ whole genome shotgun (WGS) entry which is preliminary data.</text>
</comment>
<dbReference type="AlphaFoldDB" id="A0A1J5QJ25"/>
<name>A0A1J5QJ25_9ZZZZ</name>
<dbReference type="GO" id="GO:1990351">
    <property type="term" value="C:transporter complex"/>
    <property type="evidence" value="ECO:0007669"/>
    <property type="project" value="TreeGrafter"/>
</dbReference>
<dbReference type="PANTHER" id="PTHR30189:SF1">
    <property type="entry name" value="LPS-ASSEMBLY PROTEIN LPTD"/>
    <property type="match status" value="1"/>
</dbReference>
<reference evidence="2" key="1">
    <citation type="submission" date="2016-10" db="EMBL/GenBank/DDBJ databases">
        <title>Sequence of Gallionella enrichment culture.</title>
        <authorList>
            <person name="Poehlein A."/>
            <person name="Muehling M."/>
            <person name="Daniel R."/>
        </authorList>
    </citation>
    <scope>NUCLEOTIDE SEQUENCE</scope>
</reference>
<dbReference type="InterPro" id="IPR020889">
    <property type="entry name" value="LipoPS_assembly_LptD"/>
</dbReference>
<dbReference type="Pfam" id="PF04453">
    <property type="entry name" value="LptD"/>
    <property type="match status" value="1"/>
</dbReference>
<gene>
    <name evidence="2" type="primary">lptD_13</name>
    <name evidence="2" type="ORF">GALL_349330</name>
</gene>
<dbReference type="EMBL" id="MLJW01000718">
    <property type="protein sequence ID" value="OIQ83274.1"/>
    <property type="molecule type" value="Genomic_DNA"/>
</dbReference>
<organism evidence="2">
    <name type="scientific">mine drainage metagenome</name>
    <dbReference type="NCBI Taxonomy" id="410659"/>
    <lineage>
        <taxon>unclassified sequences</taxon>
        <taxon>metagenomes</taxon>
        <taxon>ecological metagenomes</taxon>
    </lineage>
</organism>
<feature type="domain" description="LptD C-terminal" evidence="1">
    <location>
        <begin position="316"/>
        <end position="685"/>
    </location>
</feature>